<keyword evidence="6" id="KW-0479">Metal-binding</keyword>
<protein>
    <submittedName>
        <fullName evidence="15">Ectonucleotide pyrophosphatase/phosphodiesterase family member 3</fullName>
    </submittedName>
</protein>
<evidence type="ECO:0000256" key="4">
    <source>
        <dbReference type="ARBA" id="ARBA00022442"/>
    </source>
</evidence>
<dbReference type="PROSITE" id="PS50958">
    <property type="entry name" value="SMB_2"/>
    <property type="match status" value="2"/>
</dbReference>
<evidence type="ECO:0000256" key="8">
    <source>
        <dbReference type="ARBA" id="ARBA00023157"/>
    </source>
</evidence>
<evidence type="ECO:0000259" key="13">
    <source>
        <dbReference type="PROSITE" id="PS50958"/>
    </source>
</evidence>
<reference evidence="14" key="1">
    <citation type="submission" date="2025-05" db="UniProtKB">
        <authorList>
            <consortium name="RefSeq"/>
        </authorList>
    </citation>
    <scope>NUCLEOTIDE SEQUENCE [LARGE SCALE GENOMIC DNA]</scope>
</reference>
<dbReference type="OrthoDB" id="415411at2759"/>
<accession>A0A6J0VKE9</accession>
<dbReference type="InterPro" id="IPR017850">
    <property type="entry name" value="Alkaline_phosphatase_core_sf"/>
</dbReference>
<keyword evidence="14" id="KW-1185">Reference proteome</keyword>
<comment type="similarity">
    <text evidence="3">Belongs to the nucleotide pyrophosphatase/phosphodiesterase family.</text>
</comment>
<dbReference type="GO" id="GO:0090729">
    <property type="term" value="F:toxin activity"/>
    <property type="evidence" value="ECO:0007669"/>
    <property type="project" value="UniProtKB-KW"/>
</dbReference>
<dbReference type="PANTHER" id="PTHR10151">
    <property type="entry name" value="ECTONUCLEOTIDE PYROPHOSPHATASE/PHOSPHODIESTERASE"/>
    <property type="match status" value="1"/>
</dbReference>
<comment type="cofactor">
    <cofactor evidence="1">
        <name>a divalent metal cation</name>
        <dbReference type="ChEBI" id="CHEBI:60240"/>
    </cofactor>
</comment>
<evidence type="ECO:0000256" key="2">
    <source>
        <dbReference type="ARBA" id="ARBA00004613"/>
    </source>
</evidence>
<dbReference type="Gene3D" id="4.10.410.20">
    <property type="match status" value="2"/>
</dbReference>
<comment type="catalytic activity">
    <reaction evidence="11">
        <text>ADP + H2O = AMP + phosphate + H(+)</text>
        <dbReference type="Rhea" id="RHEA:61436"/>
        <dbReference type="ChEBI" id="CHEBI:15377"/>
        <dbReference type="ChEBI" id="CHEBI:15378"/>
        <dbReference type="ChEBI" id="CHEBI:43474"/>
        <dbReference type="ChEBI" id="CHEBI:456215"/>
        <dbReference type="ChEBI" id="CHEBI:456216"/>
    </reaction>
</comment>
<dbReference type="InterPro" id="IPR002591">
    <property type="entry name" value="Phosphodiest/P_Trfase"/>
</dbReference>
<dbReference type="SMART" id="SM00477">
    <property type="entry name" value="NUC"/>
    <property type="match status" value="1"/>
</dbReference>
<sequence>MDTLDLQTEEVVKRSTLQKYKILCVVLLVSLVIVTFGLGLGLGLRKTAQQQVSCRYRCNETFSIATTGCSCDDRCTERQACCWDYEETCVLPTQSWSCSKSRCRETRLAQTFCSCSEDCLEKKDCCVDYKSVCEGETPWVKDTCASIDTAQCPAGFDRSPLILFSMDGFRAEYLETWSALLPNLEKLKKCGTYSKYMRAAYPTKTFTNHYTIVTGLYAESHGIIDNSMYDVHLNQFFSLSGSAKSNPAWWSGQPIWHTAMYQGLKAGTYFWPGSDVKINGSFPNIYKMFNKSIVYEARVSELLTWLDLPKSERPDFYTLYIEEPDTSGHTFGPLSGGTIKALQLADRTLGMLMEGLKQRNLHNCVNIIVLADHGMDKTFCKQMEYMTDYFDTINFYMYEGPAPRIRAINVPKDFYTFDSEGIVHNLTCRKSDQHFKPYLTRDLPKRLHYVNNIRIDKVHLMVDRQWLAVRNRNYTFCGGGNHGYDNEFKSMEAIFVAHGPGFKEATEVEPFENIEVYNLMCDLLKIEPAPNNGTHGSLNHLLKVPFYNPSREKEVSFPLECRFASSSSPDTSGCVCTSIADLEAVNQRLNLSDTAKGKSEAYNLPYGRPHVLQNQSTYCLLYQNQYVSGYSQDILMPLWSSYTVSKTLGDAPSPPPPPPTAPDCLRPDVRIPASQSQNCSDYQPNLNITHGFLFPPNLNSSELEQYDALLTSNIVPMYKEFKRIWDYFHNTLLLQYATERNGINVICGPIFDYDSDGHFDSFDTIAQYATSIPMQIPIPTHYFIVLTSCEDLSETPLTCSGSLKVLSFILPHRPDNSESCAENKPEILWVEKRMQAHAARVRDVELLTGLDFYQQRSQPLPEILQLKTFLPTFETLIY</sequence>
<keyword evidence="12" id="KW-0472">Membrane</keyword>
<keyword evidence="10" id="KW-0800">Toxin</keyword>
<keyword evidence="7" id="KW-0378">Hydrolase</keyword>
<dbReference type="GeneID" id="110091421"/>
<dbReference type="InterPro" id="IPR036024">
    <property type="entry name" value="Somatomedin_B-like_dom_sf"/>
</dbReference>
<dbReference type="PANTHER" id="PTHR10151:SF107">
    <property type="entry name" value="ECTONUCLEOTIDE PYROPHOSPHATASE_PHOSPHODIESTERASE FAMILY MEMBER 3"/>
    <property type="match status" value="1"/>
</dbReference>
<keyword evidence="4" id="KW-1201">Platelet aggregation inhibiting toxin</keyword>
<proteinExistence type="inferred from homology"/>
<reference evidence="15" key="2">
    <citation type="submission" date="2025-08" db="UniProtKB">
        <authorList>
            <consortium name="RefSeq"/>
        </authorList>
    </citation>
    <scope>IDENTIFICATION</scope>
</reference>
<name>A0A6J0VKE9_9SAUR</name>
<evidence type="ECO:0000256" key="7">
    <source>
        <dbReference type="ARBA" id="ARBA00022801"/>
    </source>
</evidence>
<dbReference type="PROSITE" id="PS00524">
    <property type="entry name" value="SMB_1"/>
    <property type="match status" value="2"/>
</dbReference>
<dbReference type="Pfam" id="PF01033">
    <property type="entry name" value="Somatomedin_B"/>
    <property type="match status" value="2"/>
</dbReference>
<evidence type="ECO:0000256" key="6">
    <source>
        <dbReference type="ARBA" id="ARBA00022723"/>
    </source>
</evidence>
<dbReference type="InParanoid" id="A0A6J0VKE9"/>
<dbReference type="InterPro" id="IPR044929">
    <property type="entry name" value="DNA/RNA_non-sp_Endonuclease_sf"/>
</dbReference>
<dbReference type="InterPro" id="IPR001212">
    <property type="entry name" value="Somatomedin_B_dom"/>
</dbReference>
<dbReference type="GO" id="GO:0003676">
    <property type="term" value="F:nucleic acid binding"/>
    <property type="evidence" value="ECO:0007669"/>
    <property type="project" value="InterPro"/>
</dbReference>
<dbReference type="GO" id="GO:0009143">
    <property type="term" value="P:nucleoside triphosphate catabolic process"/>
    <property type="evidence" value="ECO:0007669"/>
    <property type="project" value="TreeGrafter"/>
</dbReference>
<dbReference type="RefSeq" id="XP_020671209.2">
    <property type="nucleotide sequence ID" value="XM_020815550.2"/>
</dbReference>
<dbReference type="SUPFAM" id="SSF53649">
    <property type="entry name" value="Alkaline phosphatase-like"/>
    <property type="match status" value="1"/>
</dbReference>
<dbReference type="SUPFAM" id="SSF54060">
    <property type="entry name" value="His-Me finger endonucleases"/>
    <property type="match status" value="1"/>
</dbReference>
<dbReference type="SMART" id="SM00201">
    <property type="entry name" value="SO"/>
    <property type="match status" value="2"/>
</dbReference>
<organism evidence="14 15">
    <name type="scientific">Pogona vitticeps</name>
    <name type="common">central bearded dragon</name>
    <dbReference type="NCBI Taxonomy" id="103695"/>
    <lineage>
        <taxon>Eukaryota</taxon>
        <taxon>Metazoa</taxon>
        <taxon>Chordata</taxon>
        <taxon>Craniata</taxon>
        <taxon>Vertebrata</taxon>
        <taxon>Euteleostomi</taxon>
        <taxon>Lepidosauria</taxon>
        <taxon>Squamata</taxon>
        <taxon>Bifurcata</taxon>
        <taxon>Unidentata</taxon>
        <taxon>Episquamata</taxon>
        <taxon>Toxicofera</taxon>
        <taxon>Iguania</taxon>
        <taxon>Acrodonta</taxon>
        <taxon>Agamidae</taxon>
        <taxon>Amphibolurinae</taxon>
        <taxon>Pogona</taxon>
    </lineage>
</organism>
<gene>
    <name evidence="15" type="primary">ENPP3</name>
</gene>
<evidence type="ECO:0000256" key="3">
    <source>
        <dbReference type="ARBA" id="ARBA00010594"/>
    </source>
</evidence>
<keyword evidence="12" id="KW-0812">Transmembrane</keyword>
<evidence type="ECO:0000256" key="9">
    <source>
        <dbReference type="ARBA" id="ARBA00023180"/>
    </source>
</evidence>
<keyword evidence="8" id="KW-1015">Disulfide bond</keyword>
<dbReference type="AlphaFoldDB" id="A0A6J0VKE9"/>
<feature type="domain" description="SMB" evidence="13">
    <location>
        <begin position="50"/>
        <end position="93"/>
    </location>
</feature>
<evidence type="ECO:0000256" key="1">
    <source>
        <dbReference type="ARBA" id="ARBA00001968"/>
    </source>
</evidence>
<dbReference type="Proteomes" id="UP001652642">
    <property type="component" value="Chromosome 1"/>
</dbReference>
<dbReference type="InterPro" id="IPR044925">
    <property type="entry name" value="His-Me_finger_sf"/>
</dbReference>
<dbReference type="Gene3D" id="3.40.570.10">
    <property type="entry name" value="Extracellular Endonuclease, subunit A"/>
    <property type="match status" value="1"/>
</dbReference>
<dbReference type="CTD" id="5169"/>
<keyword evidence="9" id="KW-0325">Glycoprotein</keyword>
<evidence type="ECO:0000313" key="15">
    <source>
        <dbReference type="RefSeq" id="XP_020671209.2"/>
    </source>
</evidence>
<keyword evidence="10" id="KW-1199">Hemostasis impairing toxin</keyword>
<evidence type="ECO:0000313" key="14">
    <source>
        <dbReference type="Proteomes" id="UP001652642"/>
    </source>
</evidence>
<dbReference type="CDD" id="cd00091">
    <property type="entry name" value="NUC"/>
    <property type="match status" value="1"/>
</dbReference>
<dbReference type="GO" id="GO:0005886">
    <property type="term" value="C:plasma membrane"/>
    <property type="evidence" value="ECO:0007669"/>
    <property type="project" value="UniProtKB-SubCell"/>
</dbReference>
<dbReference type="Pfam" id="PF01663">
    <property type="entry name" value="Phosphodiest"/>
    <property type="match status" value="1"/>
</dbReference>
<feature type="transmembrane region" description="Helical" evidence="12">
    <location>
        <begin position="22"/>
        <end position="44"/>
    </location>
</feature>
<dbReference type="KEGG" id="pvt:110091421"/>
<dbReference type="GO" id="GO:0047429">
    <property type="term" value="F:nucleoside triphosphate diphosphatase activity"/>
    <property type="evidence" value="ECO:0007669"/>
    <property type="project" value="UniProtKB-EC"/>
</dbReference>
<dbReference type="CDD" id="cd16018">
    <property type="entry name" value="Enpp"/>
    <property type="match status" value="1"/>
</dbReference>
<evidence type="ECO:0000256" key="5">
    <source>
        <dbReference type="ARBA" id="ARBA00022525"/>
    </source>
</evidence>
<dbReference type="GO" id="GO:0005576">
    <property type="term" value="C:extracellular region"/>
    <property type="evidence" value="ECO:0007669"/>
    <property type="project" value="UniProtKB-SubCell"/>
</dbReference>
<evidence type="ECO:0000256" key="11">
    <source>
        <dbReference type="ARBA" id="ARBA00049482"/>
    </source>
</evidence>
<dbReference type="Gene3D" id="3.40.720.10">
    <property type="entry name" value="Alkaline Phosphatase, subunit A"/>
    <property type="match status" value="1"/>
</dbReference>
<dbReference type="InterPro" id="IPR020821">
    <property type="entry name" value="ENPP1-3/EXOG-like_nuc-like"/>
</dbReference>
<evidence type="ECO:0000256" key="12">
    <source>
        <dbReference type="SAM" id="Phobius"/>
    </source>
</evidence>
<feature type="domain" description="SMB" evidence="13">
    <location>
        <begin position="94"/>
        <end position="138"/>
    </location>
</feature>
<comment type="subcellular location">
    <subcellularLocation>
        <location evidence="2">Secreted</location>
    </subcellularLocation>
</comment>
<dbReference type="GO" id="GO:0004528">
    <property type="term" value="F:phosphodiesterase I activity"/>
    <property type="evidence" value="ECO:0007669"/>
    <property type="project" value="UniProtKB-EC"/>
</dbReference>
<keyword evidence="5" id="KW-0964">Secreted</keyword>
<dbReference type="InterPro" id="IPR001604">
    <property type="entry name" value="Endo_G_ENPP1-like_dom"/>
</dbReference>
<dbReference type="GO" id="GO:0046872">
    <property type="term" value="F:metal ion binding"/>
    <property type="evidence" value="ECO:0007669"/>
    <property type="project" value="UniProtKB-KW"/>
</dbReference>
<keyword evidence="12" id="KW-1133">Transmembrane helix</keyword>
<dbReference type="SUPFAM" id="SSF90188">
    <property type="entry name" value="Somatomedin B domain"/>
    <property type="match status" value="2"/>
</dbReference>
<evidence type="ECO:0000256" key="10">
    <source>
        <dbReference type="ARBA" id="ARBA00023240"/>
    </source>
</evidence>
<dbReference type="SMART" id="SM00892">
    <property type="entry name" value="Endonuclease_NS"/>
    <property type="match status" value="1"/>
</dbReference>